<dbReference type="InterPro" id="IPR011006">
    <property type="entry name" value="CheY-like_superfamily"/>
</dbReference>
<dbReference type="InterPro" id="IPR001789">
    <property type="entry name" value="Sig_transdc_resp-reg_receiver"/>
</dbReference>
<reference evidence="4 5" key="1">
    <citation type="submission" date="2020-03" db="EMBL/GenBank/DDBJ databases">
        <title>Sphingomonas sp. nov., isolated from fish.</title>
        <authorList>
            <person name="Hyun D.-W."/>
            <person name="Bae J.-W."/>
        </authorList>
    </citation>
    <scope>NUCLEOTIDE SEQUENCE [LARGE SCALE GENOMIC DNA]</scope>
    <source>
        <strain evidence="4 5">HDW15B</strain>
    </source>
</reference>
<dbReference type="KEGG" id="spii:G7077_12470"/>
<organism evidence="4 5">
    <name type="scientific">Sphingomonas piscis</name>
    <dbReference type="NCBI Taxonomy" id="2714943"/>
    <lineage>
        <taxon>Bacteria</taxon>
        <taxon>Pseudomonadati</taxon>
        <taxon>Pseudomonadota</taxon>
        <taxon>Alphaproteobacteria</taxon>
        <taxon>Sphingomonadales</taxon>
        <taxon>Sphingomonadaceae</taxon>
        <taxon>Sphingomonas</taxon>
    </lineage>
</organism>
<sequence>MTVRPRLLLVDDEPVLAEFLGSAAEECGFDPILTSNDRQFRERFLAERPDMVALDLGMPGMDGVELLRFLADQGYKAPVLIVSGFDRRVLESAFRLGEALGLRMAGPLAKPTRLEEVETVLTALKGTLTP</sequence>
<dbReference type="AlphaFoldDB" id="A0A6G7YS75"/>
<dbReference type="SMART" id="SM00448">
    <property type="entry name" value="REC"/>
    <property type="match status" value="1"/>
</dbReference>
<evidence type="ECO:0000313" key="5">
    <source>
        <dbReference type="Proteomes" id="UP000503222"/>
    </source>
</evidence>
<dbReference type="Gene3D" id="3.40.50.2300">
    <property type="match status" value="1"/>
</dbReference>
<accession>A0A6G7YS75</accession>
<keyword evidence="5" id="KW-1185">Reference proteome</keyword>
<dbReference type="EMBL" id="CP049869">
    <property type="protein sequence ID" value="QIK79598.1"/>
    <property type="molecule type" value="Genomic_DNA"/>
</dbReference>
<evidence type="ECO:0000313" key="4">
    <source>
        <dbReference type="EMBL" id="QIK79598.1"/>
    </source>
</evidence>
<dbReference type="SUPFAM" id="SSF52172">
    <property type="entry name" value="CheY-like"/>
    <property type="match status" value="1"/>
</dbReference>
<protein>
    <submittedName>
        <fullName evidence="4">Response regulator</fullName>
    </submittedName>
</protein>
<gene>
    <name evidence="4" type="ORF">G7077_12470</name>
</gene>
<keyword evidence="1 2" id="KW-0597">Phosphoprotein</keyword>
<proteinExistence type="predicted"/>
<feature type="modified residue" description="4-aspartylphosphate" evidence="2">
    <location>
        <position position="55"/>
    </location>
</feature>
<dbReference type="GO" id="GO:0000160">
    <property type="term" value="P:phosphorelay signal transduction system"/>
    <property type="evidence" value="ECO:0007669"/>
    <property type="project" value="InterPro"/>
</dbReference>
<evidence type="ECO:0000259" key="3">
    <source>
        <dbReference type="PROSITE" id="PS50110"/>
    </source>
</evidence>
<dbReference type="Pfam" id="PF00072">
    <property type="entry name" value="Response_reg"/>
    <property type="match status" value="1"/>
</dbReference>
<feature type="domain" description="Response regulatory" evidence="3">
    <location>
        <begin position="6"/>
        <end position="125"/>
    </location>
</feature>
<dbReference type="InterPro" id="IPR050595">
    <property type="entry name" value="Bact_response_regulator"/>
</dbReference>
<evidence type="ECO:0000256" key="1">
    <source>
        <dbReference type="ARBA" id="ARBA00022553"/>
    </source>
</evidence>
<dbReference type="PANTHER" id="PTHR44591:SF3">
    <property type="entry name" value="RESPONSE REGULATORY DOMAIN-CONTAINING PROTEIN"/>
    <property type="match status" value="1"/>
</dbReference>
<dbReference type="PANTHER" id="PTHR44591">
    <property type="entry name" value="STRESS RESPONSE REGULATOR PROTEIN 1"/>
    <property type="match status" value="1"/>
</dbReference>
<dbReference type="PROSITE" id="PS50110">
    <property type="entry name" value="RESPONSE_REGULATORY"/>
    <property type="match status" value="1"/>
</dbReference>
<name>A0A6G7YS75_9SPHN</name>
<evidence type="ECO:0000256" key="2">
    <source>
        <dbReference type="PROSITE-ProRule" id="PRU00169"/>
    </source>
</evidence>
<dbReference type="Proteomes" id="UP000503222">
    <property type="component" value="Chromosome"/>
</dbReference>